<evidence type="ECO:0000256" key="6">
    <source>
        <dbReference type="ARBA" id="ARBA00022777"/>
    </source>
</evidence>
<dbReference type="Pfam" id="PF07730">
    <property type="entry name" value="HisKA_3"/>
    <property type="match status" value="1"/>
</dbReference>
<evidence type="ECO:0000256" key="4">
    <source>
        <dbReference type="ARBA" id="ARBA00022679"/>
    </source>
</evidence>
<sequence>MGLLKHASASEISFSHITGLSSHFVNCVAQSSNGYIWVGTKNGLQRYDGYRFRQINAGNHPHGLPALPVDQLMATQDSNVLMVRMGYRMGLLNTRTFQFRESTFEMPDNFESYNTRIVTAGNQLFLVIHGREILTFNQARNRFEHNRKIINYPADWKPTSLQADHDNRLWIGGAKGLGYFTPKDMRFHVPGEDSTGRQKFAPLQTIKEVTHFLIDNKGRFFVTSWPPHTGYTVHLFTPGSNTLQKIPTAPNPGSDYHDLSNFTEMRGLVWAYGIDIFNTFEKETNAFEVFYSPDNADHGIKITQVLQMFEDREHNMWVATDNGLYLMSIIPDYVRNVVTTSLFGKAPVTHINAFGGSNILLSSWGAGVESLSYNASLEISKGDISKEAIYSHAPKNDNAFNLVWAIGEDQSTGDVWLGCQAGHIIKHNVKKHHSEFLTPAVFNGQTIRSVLVAGPADIWFGTHGGRLVQWKNGQFHLIDTVNAAISRMVKGPSGKLYLATVGKGVYEWDIESKKSTNHFIYRRDDKGLTSNRIADITFLTSDLLAVAGASGLDIVNTITGKVQQFHTGNGLPHGVVTTLMADDNGMLWMGTTGGICRYEHTTGEFKTFGKISGFVHTSGMNNLMTFSTKLPGGKLAFGGENGVVIFYPHHLDQQVMPPKPTITDFRLFNNYLPMDSIEQLGKINLKYHQNFISISFAPLTYSNANDLKFFYQLEGAGEKWIRSENGLTAIFASLPPGKYTFLVRSQNVQGQYSPITRLPIHISPAFYQSWWFLSLLAMAFATTIYLIYRARLNRLLEVYQLREKVARDLHDDVGSTLTSINVLSELARIQVSAQNHPARQYLDRISQNSTEMMESMDDIVWSIKPDNDQLVKITARMREYTANVLEPQQIHYSFETDDQLVNIKLTMERRRNFFLIFKESLNNITKYAQATQVNIAITCNRSEMILNIADNGIGFNANDPVNGNGLMNMRKRAELLGGTITIQSQPGQGTGIRLSVPL</sequence>
<dbReference type="Gene3D" id="2.130.10.10">
    <property type="entry name" value="YVTN repeat-like/Quinoprotein amine dehydrogenase"/>
    <property type="match status" value="2"/>
</dbReference>
<accession>A0A917IU14</accession>
<evidence type="ECO:0000256" key="8">
    <source>
        <dbReference type="ARBA" id="ARBA00023012"/>
    </source>
</evidence>
<dbReference type="InterPro" id="IPR013783">
    <property type="entry name" value="Ig-like_fold"/>
</dbReference>
<feature type="transmembrane region" description="Helical" evidence="9">
    <location>
        <begin position="770"/>
        <end position="788"/>
    </location>
</feature>
<keyword evidence="7" id="KW-0067">ATP-binding</keyword>
<dbReference type="Pfam" id="PF07495">
    <property type="entry name" value="Y_Y_Y"/>
    <property type="match status" value="1"/>
</dbReference>
<dbReference type="AlphaFoldDB" id="A0A917IU14"/>
<keyword evidence="6" id="KW-0418">Kinase</keyword>
<keyword evidence="12" id="KW-1185">Reference proteome</keyword>
<dbReference type="GO" id="GO:0046983">
    <property type="term" value="F:protein dimerization activity"/>
    <property type="evidence" value="ECO:0007669"/>
    <property type="project" value="InterPro"/>
</dbReference>
<dbReference type="SUPFAM" id="SSF55874">
    <property type="entry name" value="ATPase domain of HSP90 chaperone/DNA topoisomerase II/histidine kinase"/>
    <property type="match status" value="1"/>
</dbReference>
<keyword evidence="9" id="KW-0472">Membrane</keyword>
<gene>
    <name evidence="11" type="ORF">GCM10011379_11300</name>
</gene>
<evidence type="ECO:0000259" key="10">
    <source>
        <dbReference type="PROSITE" id="PS50109"/>
    </source>
</evidence>
<dbReference type="InterPro" id="IPR011123">
    <property type="entry name" value="Y_Y_Y"/>
</dbReference>
<evidence type="ECO:0000256" key="3">
    <source>
        <dbReference type="ARBA" id="ARBA00022553"/>
    </source>
</evidence>
<dbReference type="GO" id="GO:0016020">
    <property type="term" value="C:membrane"/>
    <property type="evidence" value="ECO:0007669"/>
    <property type="project" value="InterPro"/>
</dbReference>
<dbReference type="Gene3D" id="3.30.565.10">
    <property type="entry name" value="Histidine kinase-like ATPase, C-terminal domain"/>
    <property type="match status" value="1"/>
</dbReference>
<dbReference type="InterPro" id="IPR011110">
    <property type="entry name" value="Reg_prop"/>
</dbReference>
<dbReference type="InterPro" id="IPR003594">
    <property type="entry name" value="HATPase_dom"/>
</dbReference>
<dbReference type="Pfam" id="PF07494">
    <property type="entry name" value="Reg_prop"/>
    <property type="match status" value="2"/>
</dbReference>
<dbReference type="SUPFAM" id="SSF63829">
    <property type="entry name" value="Calcium-dependent phosphotriesterase"/>
    <property type="match status" value="1"/>
</dbReference>
<dbReference type="Gene3D" id="2.60.40.10">
    <property type="entry name" value="Immunoglobulins"/>
    <property type="match status" value="1"/>
</dbReference>
<organism evidence="11 12">
    <name type="scientific">Filimonas zeae</name>
    <dbReference type="NCBI Taxonomy" id="1737353"/>
    <lineage>
        <taxon>Bacteria</taxon>
        <taxon>Pseudomonadati</taxon>
        <taxon>Bacteroidota</taxon>
        <taxon>Chitinophagia</taxon>
        <taxon>Chitinophagales</taxon>
        <taxon>Chitinophagaceae</taxon>
        <taxon>Filimonas</taxon>
    </lineage>
</organism>
<keyword evidence="4" id="KW-0808">Transferase</keyword>
<dbReference type="GO" id="GO:0005524">
    <property type="term" value="F:ATP binding"/>
    <property type="evidence" value="ECO:0007669"/>
    <property type="project" value="UniProtKB-KW"/>
</dbReference>
<dbReference type="Gene3D" id="1.20.5.1930">
    <property type="match status" value="1"/>
</dbReference>
<comment type="caution">
    <text evidence="11">The sequence shown here is derived from an EMBL/GenBank/DDBJ whole genome shotgun (WGS) entry which is preliminary data.</text>
</comment>
<keyword evidence="5" id="KW-0547">Nucleotide-binding</keyword>
<dbReference type="EMBL" id="BMIB01000001">
    <property type="protein sequence ID" value="GGH61883.1"/>
    <property type="molecule type" value="Genomic_DNA"/>
</dbReference>
<dbReference type="InterPro" id="IPR036890">
    <property type="entry name" value="HATPase_C_sf"/>
</dbReference>
<dbReference type="InterPro" id="IPR005467">
    <property type="entry name" value="His_kinase_dom"/>
</dbReference>
<dbReference type="GO" id="GO:0000155">
    <property type="term" value="F:phosphorelay sensor kinase activity"/>
    <property type="evidence" value="ECO:0007669"/>
    <property type="project" value="InterPro"/>
</dbReference>
<dbReference type="PROSITE" id="PS50109">
    <property type="entry name" value="HIS_KIN"/>
    <property type="match status" value="1"/>
</dbReference>
<dbReference type="EC" id="2.7.13.3" evidence="2"/>
<name>A0A917IU14_9BACT</name>
<dbReference type="PANTHER" id="PTHR24421">
    <property type="entry name" value="NITRATE/NITRITE SENSOR PROTEIN NARX-RELATED"/>
    <property type="match status" value="1"/>
</dbReference>
<evidence type="ECO:0000256" key="7">
    <source>
        <dbReference type="ARBA" id="ARBA00022840"/>
    </source>
</evidence>
<dbReference type="SMART" id="SM00387">
    <property type="entry name" value="HATPase_c"/>
    <property type="match status" value="1"/>
</dbReference>
<proteinExistence type="predicted"/>
<dbReference type="InterPro" id="IPR011047">
    <property type="entry name" value="Quinoprotein_ADH-like_sf"/>
</dbReference>
<dbReference type="SUPFAM" id="SSF50998">
    <property type="entry name" value="Quinoprotein alcohol dehydrogenase-like"/>
    <property type="match status" value="1"/>
</dbReference>
<protein>
    <recommendedName>
        <fullName evidence="2">histidine kinase</fullName>
        <ecNumber evidence="2">2.7.13.3</ecNumber>
    </recommendedName>
</protein>
<evidence type="ECO:0000256" key="5">
    <source>
        <dbReference type="ARBA" id="ARBA00022741"/>
    </source>
</evidence>
<evidence type="ECO:0000256" key="9">
    <source>
        <dbReference type="SAM" id="Phobius"/>
    </source>
</evidence>
<dbReference type="InterPro" id="IPR015943">
    <property type="entry name" value="WD40/YVTN_repeat-like_dom_sf"/>
</dbReference>
<dbReference type="Pfam" id="PF02518">
    <property type="entry name" value="HATPase_c"/>
    <property type="match status" value="1"/>
</dbReference>
<reference evidence="11" key="1">
    <citation type="journal article" date="2014" name="Int. J. Syst. Evol. Microbiol.">
        <title>Complete genome sequence of Corynebacterium casei LMG S-19264T (=DSM 44701T), isolated from a smear-ripened cheese.</title>
        <authorList>
            <consortium name="US DOE Joint Genome Institute (JGI-PGF)"/>
            <person name="Walter F."/>
            <person name="Albersmeier A."/>
            <person name="Kalinowski J."/>
            <person name="Ruckert C."/>
        </authorList>
    </citation>
    <scope>NUCLEOTIDE SEQUENCE</scope>
    <source>
        <strain evidence="11">CGMCC 1.15290</strain>
    </source>
</reference>
<dbReference type="PANTHER" id="PTHR24421:SF10">
    <property type="entry name" value="NITRATE_NITRITE SENSOR PROTEIN NARQ"/>
    <property type="match status" value="1"/>
</dbReference>
<evidence type="ECO:0000313" key="12">
    <source>
        <dbReference type="Proteomes" id="UP000627292"/>
    </source>
</evidence>
<evidence type="ECO:0000313" key="11">
    <source>
        <dbReference type="EMBL" id="GGH61883.1"/>
    </source>
</evidence>
<dbReference type="InterPro" id="IPR050482">
    <property type="entry name" value="Sensor_HK_TwoCompSys"/>
</dbReference>
<evidence type="ECO:0000256" key="1">
    <source>
        <dbReference type="ARBA" id="ARBA00000085"/>
    </source>
</evidence>
<keyword evidence="8" id="KW-0902">Two-component regulatory system</keyword>
<evidence type="ECO:0000256" key="2">
    <source>
        <dbReference type="ARBA" id="ARBA00012438"/>
    </source>
</evidence>
<dbReference type="CDD" id="cd16917">
    <property type="entry name" value="HATPase_UhpB-NarQ-NarX-like"/>
    <property type="match status" value="1"/>
</dbReference>
<reference evidence="11" key="2">
    <citation type="submission" date="2020-09" db="EMBL/GenBank/DDBJ databases">
        <authorList>
            <person name="Sun Q."/>
            <person name="Zhou Y."/>
        </authorList>
    </citation>
    <scope>NUCLEOTIDE SEQUENCE</scope>
    <source>
        <strain evidence="11">CGMCC 1.15290</strain>
    </source>
</reference>
<feature type="domain" description="Histidine kinase" evidence="10">
    <location>
        <begin position="808"/>
        <end position="998"/>
    </location>
</feature>
<keyword evidence="3" id="KW-0597">Phosphoprotein</keyword>
<keyword evidence="9" id="KW-1133">Transmembrane helix</keyword>
<dbReference type="Proteomes" id="UP000627292">
    <property type="component" value="Unassembled WGS sequence"/>
</dbReference>
<comment type="catalytic activity">
    <reaction evidence="1">
        <text>ATP + protein L-histidine = ADP + protein N-phospho-L-histidine.</text>
        <dbReference type="EC" id="2.7.13.3"/>
    </reaction>
</comment>
<dbReference type="InterPro" id="IPR011712">
    <property type="entry name" value="Sig_transdc_His_kin_sub3_dim/P"/>
</dbReference>
<keyword evidence="9" id="KW-0812">Transmembrane</keyword>